<evidence type="ECO:0000256" key="1">
    <source>
        <dbReference type="SAM" id="MobiDB-lite"/>
    </source>
</evidence>
<name>A0A0L9UJE1_PHAAN</name>
<organism evidence="2 3">
    <name type="scientific">Phaseolus angularis</name>
    <name type="common">Azuki bean</name>
    <name type="synonym">Vigna angularis</name>
    <dbReference type="NCBI Taxonomy" id="3914"/>
    <lineage>
        <taxon>Eukaryota</taxon>
        <taxon>Viridiplantae</taxon>
        <taxon>Streptophyta</taxon>
        <taxon>Embryophyta</taxon>
        <taxon>Tracheophyta</taxon>
        <taxon>Spermatophyta</taxon>
        <taxon>Magnoliopsida</taxon>
        <taxon>eudicotyledons</taxon>
        <taxon>Gunneridae</taxon>
        <taxon>Pentapetalae</taxon>
        <taxon>rosids</taxon>
        <taxon>fabids</taxon>
        <taxon>Fabales</taxon>
        <taxon>Fabaceae</taxon>
        <taxon>Papilionoideae</taxon>
        <taxon>50 kb inversion clade</taxon>
        <taxon>NPAAA clade</taxon>
        <taxon>indigoferoid/millettioid clade</taxon>
        <taxon>Phaseoleae</taxon>
        <taxon>Vigna</taxon>
    </lineage>
</organism>
<dbReference type="Gramene" id="KOM42677">
    <property type="protein sequence ID" value="KOM42677"/>
    <property type="gene ID" value="LR48_Vigan05g028100"/>
</dbReference>
<dbReference type="AlphaFoldDB" id="A0A0L9UJE1"/>
<dbReference type="EMBL" id="CM003375">
    <property type="protein sequence ID" value="KOM42677.1"/>
    <property type="molecule type" value="Genomic_DNA"/>
</dbReference>
<accession>A0A0L9UJE1</accession>
<evidence type="ECO:0000313" key="2">
    <source>
        <dbReference type="EMBL" id="KOM42677.1"/>
    </source>
</evidence>
<proteinExistence type="predicted"/>
<gene>
    <name evidence="2" type="ORF">LR48_Vigan05g028100</name>
</gene>
<protein>
    <submittedName>
        <fullName evidence="2">Uncharacterized protein</fullName>
    </submittedName>
</protein>
<sequence length="63" mass="7266">MPRLLLTSTRMIIAMTGQTYKDKTTQRKTQGRTVEGKRTYQFQNSKPIGSGGSSRRWEYFYGA</sequence>
<feature type="region of interest" description="Disordered" evidence="1">
    <location>
        <begin position="21"/>
        <end position="53"/>
    </location>
</feature>
<evidence type="ECO:0000313" key="3">
    <source>
        <dbReference type="Proteomes" id="UP000053144"/>
    </source>
</evidence>
<dbReference type="Proteomes" id="UP000053144">
    <property type="component" value="Chromosome 5"/>
</dbReference>
<reference evidence="3" key="1">
    <citation type="journal article" date="2015" name="Proc. Natl. Acad. Sci. U.S.A.">
        <title>Genome sequencing of adzuki bean (Vigna angularis) provides insight into high starch and low fat accumulation and domestication.</title>
        <authorList>
            <person name="Yang K."/>
            <person name="Tian Z."/>
            <person name="Chen C."/>
            <person name="Luo L."/>
            <person name="Zhao B."/>
            <person name="Wang Z."/>
            <person name="Yu L."/>
            <person name="Li Y."/>
            <person name="Sun Y."/>
            <person name="Li W."/>
            <person name="Chen Y."/>
            <person name="Li Y."/>
            <person name="Zhang Y."/>
            <person name="Ai D."/>
            <person name="Zhao J."/>
            <person name="Shang C."/>
            <person name="Ma Y."/>
            <person name="Wu B."/>
            <person name="Wang M."/>
            <person name="Gao L."/>
            <person name="Sun D."/>
            <person name="Zhang P."/>
            <person name="Guo F."/>
            <person name="Wang W."/>
            <person name="Li Y."/>
            <person name="Wang J."/>
            <person name="Varshney R.K."/>
            <person name="Wang J."/>
            <person name="Ling H.Q."/>
            <person name="Wan P."/>
        </authorList>
    </citation>
    <scope>NUCLEOTIDE SEQUENCE</scope>
    <source>
        <strain evidence="3">cv. Jingnong 6</strain>
    </source>
</reference>